<organism evidence="2 3">
    <name type="scientific">Fasciolopsis buskii</name>
    <dbReference type="NCBI Taxonomy" id="27845"/>
    <lineage>
        <taxon>Eukaryota</taxon>
        <taxon>Metazoa</taxon>
        <taxon>Spiralia</taxon>
        <taxon>Lophotrochozoa</taxon>
        <taxon>Platyhelminthes</taxon>
        <taxon>Trematoda</taxon>
        <taxon>Digenea</taxon>
        <taxon>Plagiorchiida</taxon>
        <taxon>Echinostomata</taxon>
        <taxon>Echinostomatoidea</taxon>
        <taxon>Fasciolidae</taxon>
        <taxon>Fasciolopsis</taxon>
    </lineage>
</organism>
<protein>
    <submittedName>
        <fullName evidence="2">Uncharacterized protein</fullName>
    </submittedName>
</protein>
<name>A0A8E0S2Y5_9TREM</name>
<feature type="region of interest" description="Disordered" evidence="1">
    <location>
        <begin position="312"/>
        <end position="340"/>
    </location>
</feature>
<reference evidence="2" key="1">
    <citation type="submission" date="2019-05" db="EMBL/GenBank/DDBJ databases">
        <title>Annotation for the trematode Fasciolopsis buski.</title>
        <authorList>
            <person name="Choi Y.-J."/>
        </authorList>
    </citation>
    <scope>NUCLEOTIDE SEQUENCE</scope>
    <source>
        <strain evidence="2">HT</strain>
        <tissue evidence="2">Whole worm</tissue>
    </source>
</reference>
<feature type="compositionally biased region" description="Low complexity" evidence="1">
    <location>
        <begin position="202"/>
        <end position="214"/>
    </location>
</feature>
<feature type="region of interest" description="Disordered" evidence="1">
    <location>
        <begin position="83"/>
        <end position="105"/>
    </location>
</feature>
<evidence type="ECO:0000313" key="3">
    <source>
        <dbReference type="Proteomes" id="UP000728185"/>
    </source>
</evidence>
<feature type="region of interest" description="Disordered" evidence="1">
    <location>
        <begin position="185"/>
        <end position="236"/>
    </location>
</feature>
<evidence type="ECO:0000256" key="1">
    <source>
        <dbReference type="SAM" id="MobiDB-lite"/>
    </source>
</evidence>
<accession>A0A8E0S2Y5</accession>
<evidence type="ECO:0000313" key="2">
    <source>
        <dbReference type="EMBL" id="KAA0200166.1"/>
    </source>
</evidence>
<feature type="compositionally biased region" description="Low complexity" evidence="1">
    <location>
        <begin position="320"/>
        <end position="330"/>
    </location>
</feature>
<proteinExistence type="predicted"/>
<dbReference type="AlphaFoldDB" id="A0A8E0S2Y5"/>
<dbReference type="Proteomes" id="UP000728185">
    <property type="component" value="Unassembled WGS sequence"/>
</dbReference>
<comment type="caution">
    <text evidence="2">The sequence shown here is derived from an EMBL/GenBank/DDBJ whole genome shotgun (WGS) entry which is preliminary data.</text>
</comment>
<dbReference type="OrthoDB" id="10398526at2759"/>
<keyword evidence="3" id="KW-1185">Reference proteome</keyword>
<feature type="compositionally biased region" description="Low complexity" evidence="1">
    <location>
        <begin position="8"/>
        <end position="29"/>
    </location>
</feature>
<feature type="compositionally biased region" description="Polar residues" evidence="1">
    <location>
        <begin position="216"/>
        <end position="236"/>
    </location>
</feature>
<feature type="region of interest" description="Disordered" evidence="1">
    <location>
        <begin position="1"/>
        <end position="29"/>
    </location>
</feature>
<gene>
    <name evidence="2" type="ORF">FBUS_01243</name>
</gene>
<dbReference type="EMBL" id="LUCM01000704">
    <property type="protein sequence ID" value="KAA0200166.1"/>
    <property type="molecule type" value="Genomic_DNA"/>
</dbReference>
<sequence length="359" mass="38515">MVEVYPRTQGSSTQGSSTQGSSSSSSTQGFLLEKDACLYREKRAQKNSSNINNSATLGYRTAHIQNEIPAGINHARSARNLEKPKASCSSPGQRDNCPNAPTLGYTSLRRNTMKRQSDRVMNNQTSIRNAPRASYPFLTPPASRRELAAIWDANKTTGSPKTVICLSKDEYTSLLRPSAQGCETVECHSRPSSSIPMLSFTGPPRSESSSPGGTSVQGLTTTTSVTGRRQASTPTTQMLCQTPTSYPCCSACDPLLAVQTGAFLESYGLIDTSDHQTDSMQNCPQCQMMNVNILSSPCCPENCSLLHGSTRRLGASTEHPNSSPTNPTSPMGSRETGSPASLQCPTAYISMQEMLNSCV</sequence>